<accession>A0A9Q5SFN2</accession>
<gene>
    <name evidence="1" type="ORF">BK724_26120</name>
</gene>
<reference evidence="1 2" key="1">
    <citation type="submission" date="2016-10" db="EMBL/GenBank/DDBJ databases">
        <title>Comparative genomics of Bacillus thuringiensis reveals a path to pathogens against multiple invertebrate hosts.</title>
        <authorList>
            <person name="Zheng J."/>
            <person name="Gao Q."/>
            <person name="Liu H."/>
            <person name="Peng D."/>
            <person name="Ruan L."/>
            <person name="Sun M."/>
        </authorList>
    </citation>
    <scope>NUCLEOTIDE SEQUENCE [LARGE SCALE GENOMIC DNA]</scope>
    <source>
        <strain evidence="1">BGSC 4BB1</strain>
    </source>
</reference>
<name>A0A9Q5SFN2_BACTU</name>
<dbReference type="Proteomes" id="UP000194733">
    <property type="component" value="Unassembled WGS sequence"/>
</dbReference>
<protein>
    <submittedName>
        <fullName evidence="1">Uncharacterized protein</fullName>
    </submittedName>
</protein>
<comment type="caution">
    <text evidence="1">The sequence shown here is derived from an EMBL/GenBank/DDBJ whole genome shotgun (WGS) entry which is preliminary data.</text>
</comment>
<evidence type="ECO:0000313" key="2">
    <source>
        <dbReference type="Proteomes" id="UP000194733"/>
    </source>
</evidence>
<dbReference type="AlphaFoldDB" id="A0A9Q5SFN2"/>
<dbReference type="EMBL" id="NFCY01000031">
    <property type="protein sequence ID" value="OTX42268.1"/>
    <property type="molecule type" value="Genomic_DNA"/>
</dbReference>
<proteinExistence type="predicted"/>
<organism evidence="1 2">
    <name type="scientific">Bacillus thuringiensis serovar sooncheon</name>
    <dbReference type="NCBI Taxonomy" id="180891"/>
    <lineage>
        <taxon>Bacteria</taxon>
        <taxon>Bacillati</taxon>
        <taxon>Bacillota</taxon>
        <taxon>Bacilli</taxon>
        <taxon>Bacillales</taxon>
        <taxon>Bacillaceae</taxon>
        <taxon>Bacillus</taxon>
        <taxon>Bacillus cereus group</taxon>
    </lineage>
</organism>
<evidence type="ECO:0000313" key="1">
    <source>
        <dbReference type="EMBL" id="OTX42268.1"/>
    </source>
</evidence>
<sequence>MLKFFKKVRNKSDNQMLSELVEAIKDDFKLNWSKNFDLEIKDREIGLKFYQLGMEYEYLHLNVGISRLFDEPKYVLCGHAFYDEDDVVINAHVTCSNNIHDIVEAILKESSHHYMGRLGLHVLMERRVSRSY</sequence>